<dbReference type="AlphaFoldDB" id="A0A5C6C1C8"/>
<dbReference type="Gene3D" id="2.60.120.260">
    <property type="entry name" value="Galactose-binding domain-like"/>
    <property type="match status" value="1"/>
</dbReference>
<dbReference type="InterPro" id="IPR033803">
    <property type="entry name" value="CBD-like_Golvesin-Xly"/>
</dbReference>
<dbReference type="EMBL" id="SJPT01000013">
    <property type="protein sequence ID" value="TWU17316.1"/>
    <property type="molecule type" value="Genomic_DNA"/>
</dbReference>
<dbReference type="Pfam" id="PF25275">
    <property type="entry name" value="Golvesin_C"/>
    <property type="match status" value="1"/>
</dbReference>
<comment type="caution">
    <text evidence="8">The sequence shown here is derived from an EMBL/GenBank/DDBJ whole genome shotgun (WGS) entry which is preliminary data.</text>
</comment>
<dbReference type="Pfam" id="PF12831">
    <property type="entry name" value="FAD_oxidored"/>
    <property type="match status" value="1"/>
</dbReference>
<gene>
    <name evidence="8" type="primary">xly_5</name>
    <name evidence="8" type="ORF">Pla52o_53220</name>
</gene>
<dbReference type="PANTHER" id="PTHR43498">
    <property type="entry name" value="FERREDOXIN:COB-COM HETERODISULFIDE REDUCTASE SUBUNIT A"/>
    <property type="match status" value="1"/>
</dbReference>
<dbReference type="EC" id="4.2.2.12" evidence="8"/>
<sequence precursor="true">MIHVKQVSKRAGWMMAVVVSAALYAVGCHNVTMAGEPHYYEPAEPGQPKLIQCDVAVYGGTPAGVTAAIQAAREGKSVVLFSFNRHVGGMTSGGLTSTDLGRKESIGGIALEFYNRIGKARDYRPGEAETLYRKMLDQAGVNVLLGRALSSVEMQHQRLVSATMETGETVRAAMFVDSTYEGDLLAAANVSYHVGREPAATYDESLGGQWQDVSWKDVYQFCRLPVSPYVIANDPASGLLPEIAAEAPGKPGEGDFKVQAYNFRLQLSLGADRIAFPKPRGYDAGRYALLARFLNFDKRIDWRLNYTTAPLTDGPVQMRLGDSNNAGSFSSDYVGGSHRWPDGTYNSGSFTELPPPRQGLPLPLRELYELRERIFQDHVNYQQGLMYFLANDPQVPETLRKRVNAWGLDPLEFTETGFWPHQLYVREGRRMVSDYVVTQADCESRRIVNDSVGLASYPMDSHFCQRVVVEEDGIQTVRNEGGFGHGFPKPYPVSYRSIVPKKNECQNLLVPVCLSSSHVAFGSIRMEPVYMILGQSVGTAAAMAITKQIAVQDVDYAKLKAKLERDGQRLVWNQQAVGKSAKPLAGLVTDVAEAKTTGSWTSGALAPVCGLTYLHDANNGKGEKTVTFNINVPKPGTYQVKLLYVASGNRSSKTPVTVTVSEEEKKLTVNQRRATANGSSLGSFRIHDSVTVTVANQDTDGFVIVDGVQLLPQD</sequence>
<dbReference type="RefSeq" id="WP_146597247.1">
    <property type="nucleotide sequence ID" value="NZ_SJPT01000013.1"/>
</dbReference>
<evidence type="ECO:0000256" key="4">
    <source>
        <dbReference type="ARBA" id="ARBA00023004"/>
    </source>
</evidence>
<reference evidence="8 9" key="1">
    <citation type="submission" date="2019-02" db="EMBL/GenBank/DDBJ databases">
        <title>Deep-cultivation of Planctomycetes and their phenomic and genomic characterization uncovers novel biology.</title>
        <authorList>
            <person name="Wiegand S."/>
            <person name="Jogler M."/>
            <person name="Boedeker C."/>
            <person name="Pinto D."/>
            <person name="Vollmers J."/>
            <person name="Rivas-Marin E."/>
            <person name="Kohn T."/>
            <person name="Peeters S.H."/>
            <person name="Heuer A."/>
            <person name="Rast P."/>
            <person name="Oberbeckmann S."/>
            <person name="Bunk B."/>
            <person name="Jeske O."/>
            <person name="Meyerdierks A."/>
            <person name="Storesund J.E."/>
            <person name="Kallscheuer N."/>
            <person name="Luecker S."/>
            <person name="Lage O.M."/>
            <person name="Pohl T."/>
            <person name="Merkel B.J."/>
            <person name="Hornburger P."/>
            <person name="Mueller R.-W."/>
            <person name="Bruemmer F."/>
            <person name="Labrenz M."/>
            <person name="Spormann A.M."/>
            <person name="Op Den Camp H."/>
            <person name="Overmann J."/>
            <person name="Amann R."/>
            <person name="Jetten M.S.M."/>
            <person name="Mascher T."/>
            <person name="Medema M.H."/>
            <person name="Devos D.P."/>
            <person name="Kaster A.-K."/>
            <person name="Ovreas L."/>
            <person name="Rohde M."/>
            <person name="Galperin M.Y."/>
            <person name="Jogler C."/>
        </authorList>
    </citation>
    <scope>NUCLEOTIDE SEQUENCE [LARGE SCALE GENOMIC DNA]</scope>
    <source>
        <strain evidence="8 9">Pla52o</strain>
    </source>
</reference>
<evidence type="ECO:0000256" key="5">
    <source>
        <dbReference type="ARBA" id="ARBA00023014"/>
    </source>
</evidence>
<dbReference type="OrthoDB" id="287984at2"/>
<dbReference type="PANTHER" id="PTHR43498:SF1">
    <property type="entry name" value="COB--COM HETERODISULFIDE REDUCTASE IRON-SULFUR SUBUNIT A"/>
    <property type="match status" value="1"/>
</dbReference>
<evidence type="ECO:0000256" key="1">
    <source>
        <dbReference type="ARBA" id="ARBA00022485"/>
    </source>
</evidence>
<organism evidence="8 9">
    <name type="scientific">Novipirellula galeiformis</name>
    <dbReference type="NCBI Taxonomy" id="2528004"/>
    <lineage>
        <taxon>Bacteria</taxon>
        <taxon>Pseudomonadati</taxon>
        <taxon>Planctomycetota</taxon>
        <taxon>Planctomycetia</taxon>
        <taxon>Pirellulales</taxon>
        <taxon>Pirellulaceae</taxon>
        <taxon>Novipirellula</taxon>
    </lineage>
</organism>
<keyword evidence="8" id="KW-0456">Lyase</keyword>
<dbReference type="GO" id="GO:0051539">
    <property type="term" value="F:4 iron, 4 sulfur cluster binding"/>
    <property type="evidence" value="ECO:0007669"/>
    <property type="project" value="UniProtKB-KW"/>
</dbReference>
<evidence type="ECO:0000256" key="6">
    <source>
        <dbReference type="SAM" id="SignalP"/>
    </source>
</evidence>
<evidence type="ECO:0000313" key="9">
    <source>
        <dbReference type="Proteomes" id="UP000316304"/>
    </source>
</evidence>
<keyword evidence="3" id="KW-0560">Oxidoreductase</keyword>
<dbReference type="InterPro" id="IPR039650">
    <property type="entry name" value="HdrA-like"/>
</dbReference>
<evidence type="ECO:0000256" key="3">
    <source>
        <dbReference type="ARBA" id="ARBA00023002"/>
    </source>
</evidence>
<name>A0A5C6C1C8_9BACT</name>
<feature type="chain" id="PRO_5022992595" evidence="6">
    <location>
        <begin position="35"/>
        <end position="714"/>
    </location>
</feature>
<proteinExistence type="predicted"/>
<feature type="signal peptide" evidence="6">
    <location>
        <begin position="1"/>
        <end position="34"/>
    </location>
</feature>
<evidence type="ECO:0000256" key="2">
    <source>
        <dbReference type="ARBA" id="ARBA00022723"/>
    </source>
</evidence>
<keyword evidence="5" id="KW-0411">Iron-sulfur</keyword>
<evidence type="ECO:0000259" key="7">
    <source>
        <dbReference type="Pfam" id="PF25275"/>
    </source>
</evidence>
<evidence type="ECO:0000313" key="8">
    <source>
        <dbReference type="EMBL" id="TWU17316.1"/>
    </source>
</evidence>
<accession>A0A5C6C1C8</accession>
<feature type="domain" description="Golvesin/Xly CBD-like" evidence="7">
    <location>
        <begin position="589"/>
        <end position="710"/>
    </location>
</feature>
<dbReference type="Gene3D" id="3.50.50.60">
    <property type="entry name" value="FAD/NAD(P)-binding domain"/>
    <property type="match status" value="1"/>
</dbReference>
<dbReference type="GO" id="GO:0046872">
    <property type="term" value="F:metal ion binding"/>
    <property type="evidence" value="ECO:0007669"/>
    <property type="project" value="UniProtKB-KW"/>
</dbReference>
<keyword evidence="6" id="KW-0732">Signal</keyword>
<dbReference type="InterPro" id="IPR036188">
    <property type="entry name" value="FAD/NAD-bd_sf"/>
</dbReference>
<keyword evidence="2" id="KW-0479">Metal-binding</keyword>
<keyword evidence="1" id="KW-0004">4Fe-4S</keyword>
<dbReference type="Proteomes" id="UP000316304">
    <property type="component" value="Unassembled WGS sequence"/>
</dbReference>
<dbReference type="GO" id="GO:0016491">
    <property type="term" value="F:oxidoreductase activity"/>
    <property type="evidence" value="ECO:0007669"/>
    <property type="project" value="UniProtKB-KW"/>
</dbReference>
<keyword evidence="9" id="KW-1185">Reference proteome</keyword>
<dbReference type="GO" id="GO:0047492">
    <property type="term" value="F:xanthan lyase activity"/>
    <property type="evidence" value="ECO:0007669"/>
    <property type="project" value="UniProtKB-EC"/>
</dbReference>
<protein>
    <submittedName>
        <fullName evidence="8">Xanthan lyase</fullName>
        <ecNumber evidence="8">4.2.2.12</ecNumber>
    </submittedName>
</protein>
<keyword evidence="4" id="KW-0408">Iron</keyword>
<dbReference type="SUPFAM" id="SSF51905">
    <property type="entry name" value="FAD/NAD(P)-binding domain"/>
    <property type="match status" value="1"/>
</dbReference>